<dbReference type="EMBL" id="SRYA01000001">
    <property type="protein sequence ID" value="TGY98405.1"/>
    <property type="molecule type" value="Genomic_DNA"/>
</dbReference>
<gene>
    <name evidence="1" type="ORF">E5329_01125</name>
</gene>
<organism evidence="1 2">
    <name type="scientific">Petralouisia muris</name>
    <dbReference type="NCBI Taxonomy" id="3032872"/>
    <lineage>
        <taxon>Bacteria</taxon>
        <taxon>Bacillati</taxon>
        <taxon>Bacillota</taxon>
        <taxon>Clostridia</taxon>
        <taxon>Lachnospirales</taxon>
        <taxon>Lachnospiraceae</taxon>
        <taxon>Petralouisia</taxon>
    </lineage>
</organism>
<dbReference type="Proteomes" id="UP000304953">
    <property type="component" value="Unassembled WGS sequence"/>
</dbReference>
<name>A0AC61S1V4_9FIRM</name>
<reference evidence="1" key="1">
    <citation type="submission" date="2019-04" db="EMBL/GenBank/DDBJ databases">
        <title>Microbes associate with the intestines of laboratory mice.</title>
        <authorList>
            <person name="Navarre W."/>
            <person name="Wong E."/>
            <person name="Huang K."/>
            <person name="Tropini C."/>
            <person name="Ng K."/>
            <person name="Yu B."/>
        </authorList>
    </citation>
    <scope>NUCLEOTIDE SEQUENCE</scope>
    <source>
        <strain evidence="1">NM01_1-7b</strain>
    </source>
</reference>
<comment type="caution">
    <text evidence="1">The sequence shown here is derived from an EMBL/GenBank/DDBJ whole genome shotgun (WGS) entry which is preliminary data.</text>
</comment>
<sequence>MDFFNVYIMGSVQMLVGFHFFVRLLQKNIKIYYYGVFAAGALFVIQFVKAGRMADFGAFVLLLTVSGIWICHADWKSSVLYAALTVEIMHLSYGIVNSLQGMLYPLAYPFHPKLVGIAFMVLGNAALLLAAVCYRMVCRYFSYYETIKKQYVLMILIPVLTIFLMGEYITSIIYGLGVTNSSEIMININYFQILGIQLLGMASLFCVMFAYKKLLQNFHLTTELSLLEQEEHSLNQYVEEAKANYDKTKSFRHDIKNHITVVKELLQGGKPEQALDYIGDMEDMTEELSFPCSTNNPVADILLGNKLGIAESMGIDVCCSLLLPYPCLVRDIDFCIILSNALDNAIHACRDMDDGARKYIRVSGRIQGDFILLEIENSFQGKGLFRTGTGLSNVKAIAEKYHGAVSVKTQGTEFMLSVLLIIPQHSESISRQMG</sequence>
<keyword evidence="2" id="KW-1185">Reference proteome</keyword>
<proteinExistence type="predicted"/>
<protein>
    <submittedName>
        <fullName evidence="1">GHKL domain-containing protein</fullName>
    </submittedName>
</protein>
<evidence type="ECO:0000313" key="2">
    <source>
        <dbReference type="Proteomes" id="UP000304953"/>
    </source>
</evidence>
<accession>A0AC61S1V4</accession>
<evidence type="ECO:0000313" key="1">
    <source>
        <dbReference type="EMBL" id="TGY98405.1"/>
    </source>
</evidence>